<dbReference type="GO" id="GO:0016491">
    <property type="term" value="F:oxidoreductase activity"/>
    <property type="evidence" value="ECO:0007669"/>
    <property type="project" value="UniProtKB-KW"/>
</dbReference>
<reference evidence="3 4" key="1">
    <citation type="submission" date="2020-08" db="EMBL/GenBank/DDBJ databases">
        <title>Sequencing the genomes of 1000 actinobacteria strains.</title>
        <authorList>
            <person name="Klenk H.-P."/>
        </authorList>
    </citation>
    <scope>NUCLEOTIDE SEQUENCE [LARGE SCALE GENOMIC DNA]</scope>
    <source>
        <strain evidence="3 4">DSM 20146</strain>
    </source>
</reference>
<protein>
    <submittedName>
        <fullName evidence="3">NAD(P)-dependent dehydrogenase (Short-subunit alcohol dehydrogenase family)</fullName>
    </submittedName>
</protein>
<evidence type="ECO:0000256" key="1">
    <source>
        <dbReference type="ARBA" id="ARBA00006484"/>
    </source>
</evidence>
<dbReference type="PANTHER" id="PTHR43157">
    <property type="entry name" value="PHOSPHATIDYLINOSITOL-GLYCAN BIOSYNTHESIS CLASS F PROTEIN-RELATED"/>
    <property type="match status" value="1"/>
</dbReference>
<comment type="similarity">
    <text evidence="1">Belongs to the short-chain dehydrogenases/reductases (SDR) family.</text>
</comment>
<dbReference type="InterPro" id="IPR020904">
    <property type="entry name" value="Sc_DH/Rdtase_CS"/>
</dbReference>
<gene>
    <name evidence="3" type="ORF">FHX33_003453</name>
</gene>
<evidence type="ECO:0000256" key="2">
    <source>
        <dbReference type="ARBA" id="ARBA00023002"/>
    </source>
</evidence>
<dbReference type="AlphaFoldDB" id="A0A7W4YKL1"/>
<proteinExistence type="inferred from homology"/>
<organism evidence="3 4">
    <name type="scientific">Leifsonia aquatica</name>
    <name type="common">Corynebacterium aquaticum</name>
    <dbReference type="NCBI Taxonomy" id="144185"/>
    <lineage>
        <taxon>Bacteria</taxon>
        <taxon>Bacillati</taxon>
        <taxon>Actinomycetota</taxon>
        <taxon>Actinomycetes</taxon>
        <taxon>Micrococcales</taxon>
        <taxon>Microbacteriaceae</taxon>
        <taxon>Leifsonia</taxon>
    </lineage>
</organism>
<keyword evidence="2" id="KW-0560">Oxidoreductase</keyword>
<dbReference type="Gene3D" id="3.40.50.720">
    <property type="entry name" value="NAD(P)-binding Rossmann-like Domain"/>
    <property type="match status" value="1"/>
</dbReference>
<dbReference type="PROSITE" id="PS00061">
    <property type="entry name" value="ADH_SHORT"/>
    <property type="match status" value="1"/>
</dbReference>
<dbReference type="SUPFAM" id="SSF51735">
    <property type="entry name" value="NAD(P)-binding Rossmann-fold domains"/>
    <property type="match status" value="1"/>
</dbReference>
<sequence>MYTVPDQTGRNIVVTGANSGTGKEATTRLAAAGARVTMAVRSLDKGESARRDILARVPGAQLELRRIDLADFASVRAFAEGMLADGERIDTLVNNAGVMVPPKRTVTVDGHELQWQSNFLGPFLLTNLLLPRILESPSPRVATMSSGTANFGGIHFDDLDSERRYRAGRAYAQSKLADLLMALHLAALSEEHGWGLLSTAAHPGYTRTNLQTAGRNLARSEDKALQPSRRTLLPSQGVEQGAEPLLFAAADPAAAQGAYYGPDRWALTGPTHRAALPRSARGRDLPASLWAVAASQTGADAQTTLGSAAAS</sequence>
<dbReference type="Pfam" id="PF00106">
    <property type="entry name" value="adh_short"/>
    <property type="match status" value="1"/>
</dbReference>
<name>A0A7W4YKL1_LEIAQ</name>
<dbReference type="EMBL" id="JACHVP010000004">
    <property type="protein sequence ID" value="MBB2968677.1"/>
    <property type="molecule type" value="Genomic_DNA"/>
</dbReference>
<dbReference type="RefSeq" id="WP_183428772.1">
    <property type="nucleotide sequence ID" value="NZ_JACHVP010000004.1"/>
</dbReference>
<dbReference type="InterPro" id="IPR002347">
    <property type="entry name" value="SDR_fam"/>
</dbReference>
<evidence type="ECO:0000313" key="4">
    <source>
        <dbReference type="Proteomes" id="UP000538196"/>
    </source>
</evidence>
<comment type="caution">
    <text evidence="3">The sequence shown here is derived from an EMBL/GenBank/DDBJ whole genome shotgun (WGS) entry which is preliminary data.</text>
</comment>
<keyword evidence="4" id="KW-1185">Reference proteome</keyword>
<dbReference type="InterPro" id="IPR036291">
    <property type="entry name" value="NAD(P)-bd_dom_sf"/>
</dbReference>
<dbReference type="PANTHER" id="PTHR43157:SF73">
    <property type="entry name" value="WW DOMAIN-CONTAINING OXIDOREDUCTASE-LIKE PROTEIN"/>
    <property type="match status" value="1"/>
</dbReference>
<dbReference type="PRINTS" id="PR00081">
    <property type="entry name" value="GDHRDH"/>
</dbReference>
<evidence type="ECO:0000313" key="3">
    <source>
        <dbReference type="EMBL" id="MBB2968677.1"/>
    </source>
</evidence>
<accession>A0A7W4YKL1</accession>
<dbReference type="Proteomes" id="UP000538196">
    <property type="component" value="Unassembled WGS sequence"/>
</dbReference>